<evidence type="ECO:0000313" key="2">
    <source>
        <dbReference type="EMBL" id="RUO96392.1"/>
    </source>
</evidence>
<dbReference type="EMBL" id="RBNI01021651">
    <property type="protein sequence ID" value="RUO96392.1"/>
    <property type="molecule type" value="Genomic_DNA"/>
</dbReference>
<dbReference type="AlphaFoldDB" id="A0A433A0X5"/>
<name>A0A433A0X5_9FUNG</name>
<protein>
    <submittedName>
        <fullName evidence="2">Uncharacterized protein</fullName>
    </submittedName>
</protein>
<evidence type="ECO:0000256" key="1">
    <source>
        <dbReference type="SAM" id="MobiDB-lite"/>
    </source>
</evidence>
<gene>
    <name evidence="2" type="ORF">BC936DRAFT_142119</name>
</gene>
<keyword evidence="3" id="KW-1185">Reference proteome</keyword>
<feature type="non-terminal residue" evidence="2">
    <location>
        <position position="132"/>
    </location>
</feature>
<evidence type="ECO:0000313" key="3">
    <source>
        <dbReference type="Proteomes" id="UP000268093"/>
    </source>
</evidence>
<feature type="compositionally biased region" description="Polar residues" evidence="1">
    <location>
        <begin position="72"/>
        <end position="82"/>
    </location>
</feature>
<reference evidence="2 3" key="1">
    <citation type="journal article" date="2018" name="New Phytol.">
        <title>Phylogenomics of Endogonaceae and evolution of mycorrhizas within Mucoromycota.</title>
        <authorList>
            <person name="Chang Y."/>
            <person name="Desiro A."/>
            <person name="Na H."/>
            <person name="Sandor L."/>
            <person name="Lipzen A."/>
            <person name="Clum A."/>
            <person name="Barry K."/>
            <person name="Grigoriev I.V."/>
            <person name="Martin F.M."/>
            <person name="Stajich J.E."/>
            <person name="Smith M.E."/>
            <person name="Bonito G."/>
            <person name="Spatafora J.W."/>
        </authorList>
    </citation>
    <scope>NUCLEOTIDE SEQUENCE [LARGE SCALE GENOMIC DNA]</scope>
    <source>
        <strain evidence="2 3">GMNB39</strain>
    </source>
</reference>
<accession>A0A433A0X5</accession>
<organism evidence="2 3">
    <name type="scientific">Jimgerdemannia flammicorona</name>
    <dbReference type="NCBI Taxonomy" id="994334"/>
    <lineage>
        <taxon>Eukaryota</taxon>
        <taxon>Fungi</taxon>
        <taxon>Fungi incertae sedis</taxon>
        <taxon>Mucoromycota</taxon>
        <taxon>Mucoromycotina</taxon>
        <taxon>Endogonomycetes</taxon>
        <taxon>Endogonales</taxon>
        <taxon>Endogonaceae</taxon>
        <taxon>Jimgerdemannia</taxon>
    </lineage>
</organism>
<feature type="non-terminal residue" evidence="2">
    <location>
        <position position="1"/>
    </location>
</feature>
<comment type="caution">
    <text evidence="2">The sequence shown here is derived from an EMBL/GenBank/DDBJ whole genome shotgun (WGS) entry which is preliminary data.</text>
</comment>
<proteinExistence type="predicted"/>
<feature type="region of interest" description="Disordered" evidence="1">
    <location>
        <begin position="72"/>
        <end position="92"/>
    </location>
</feature>
<dbReference type="Proteomes" id="UP000268093">
    <property type="component" value="Unassembled WGS sequence"/>
</dbReference>
<sequence>EIFGLSLCSSYSFTFGRRPSSGTSKGEWGLNLALFWICKIGNSASVLRHSRTVFLQCFEWIIGSSLPASRPNGTSIVTNSQDPRQKTLRAPPSRVPQAPLLALYVLAASSYRRHSCCSSLCDTRERHVCCCI</sequence>